<dbReference type="InterPro" id="IPR001851">
    <property type="entry name" value="ABC_transp_permease"/>
</dbReference>
<evidence type="ECO:0000256" key="1">
    <source>
        <dbReference type="ARBA" id="ARBA00004651"/>
    </source>
</evidence>
<dbReference type="AlphaFoldDB" id="A0A0F9YAL2"/>
<dbReference type="GO" id="GO:0022857">
    <property type="term" value="F:transmembrane transporter activity"/>
    <property type="evidence" value="ECO:0007669"/>
    <property type="project" value="InterPro"/>
</dbReference>
<proteinExistence type="predicted"/>
<feature type="transmembrane region" description="Helical" evidence="6">
    <location>
        <begin position="90"/>
        <end position="111"/>
    </location>
</feature>
<feature type="transmembrane region" description="Helical" evidence="6">
    <location>
        <begin position="185"/>
        <end position="209"/>
    </location>
</feature>
<keyword evidence="3 6" id="KW-0812">Transmembrane</keyword>
<feature type="transmembrane region" description="Helical" evidence="6">
    <location>
        <begin position="61"/>
        <end position="83"/>
    </location>
</feature>
<dbReference type="EMBL" id="LAZR01000034">
    <property type="protein sequence ID" value="KKO01649.1"/>
    <property type="molecule type" value="Genomic_DNA"/>
</dbReference>
<accession>A0A0F9YAL2</accession>
<comment type="caution">
    <text evidence="7">The sequence shown here is derived from an EMBL/GenBank/DDBJ whole genome shotgun (WGS) entry which is preliminary data.</text>
</comment>
<name>A0A0F9YAL2_9ZZZZ</name>
<keyword evidence="2" id="KW-1003">Cell membrane</keyword>
<protein>
    <recommendedName>
        <fullName evidence="8">ABC transporter permease</fullName>
    </recommendedName>
</protein>
<evidence type="ECO:0000256" key="2">
    <source>
        <dbReference type="ARBA" id="ARBA00022475"/>
    </source>
</evidence>
<dbReference type="PANTHER" id="PTHR43370">
    <property type="entry name" value="SUGAR ABC TRANSPORTER INTEGRAL MEMBRANE PROTEIN-RELATED"/>
    <property type="match status" value="1"/>
</dbReference>
<keyword evidence="5 6" id="KW-0472">Membrane</keyword>
<evidence type="ECO:0000313" key="7">
    <source>
        <dbReference type="EMBL" id="KKO01649.1"/>
    </source>
</evidence>
<comment type="subcellular location">
    <subcellularLocation>
        <location evidence="1">Cell membrane</location>
        <topology evidence="1">Multi-pass membrane protein</topology>
    </subcellularLocation>
</comment>
<evidence type="ECO:0000256" key="3">
    <source>
        <dbReference type="ARBA" id="ARBA00022692"/>
    </source>
</evidence>
<dbReference type="Pfam" id="PF02653">
    <property type="entry name" value="BPD_transp_2"/>
    <property type="match status" value="1"/>
</dbReference>
<keyword evidence="4 6" id="KW-1133">Transmembrane helix</keyword>
<sequence>MNIIASWIGNIPDFAVPFALAALGLIIIERTGVLALGAEGLMLVGAMSGIGASLMTDGSTAWALIMAMGAAAVVSQLFALMVLVMRINQVIAGLALVFFCQGLTGLLGTLMDWTSKPVAGLQAQPLWPFSELPVVGKLFIQNPVVYLTPVIFLLVVLVLNRTVLGLRMRAVGENPQAADAAGIPVLAYRCAAIAAGSALIGLAGAYISVLSTKMWIADMVGGRGWIAVALVIFARWSPWKALAGAVLFGCIEALIPQMAASGIRLPQYFVFMTPYAVTLGVMIWVAIVSRDNSSQPGALGEPFIREERR</sequence>
<dbReference type="GO" id="GO:0005886">
    <property type="term" value="C:plasma membrane"/>
    <property type="evidence" value="ECO:0007669"/>
    <property type="project" value="UniProtKB-SubCell"/>
</dbReference>
<organism evidence="7">
    <name type="scientific">marine sediment metagenome</name>
    <dbReference type="NCBI Taxonomy" id="412755"/>
    <lineage>
        <taxon>unclassified sequences</taxon>
        <taxon>metagenomes</taxon>
        <taxon>ecological metagenomes</taxon>
    </lineage>
</organism>
<evidence type="ECO:0000256" key="6">
    <source>
        <dbReference type="SAM" id="Phobius"/>
    </source>
</evidence>
<dbReference type="PANTHER" id="PTHR43370:SF2">
    <property type="entry name" value="ABC TRANSPORTER PERMEASE PROTEIN"/>
    <property type="match status" value="1"/>
</dbReference>
<gene>
    <name evidence="7" type="ORF">LCGC14_0114580</name>
</gene>
<feature type="transmembrane region" description="Helical" evidence="6">
    <location>
        <begin position="265"/>
        <end position="287"/>
    </location>
</feature>
<feature type="transmembrane region" description="Helical" evidence="6">
    <location>
        <begin position="215"/>
        <end position="234"/>
    </location>
</feature>
<feature type="transmembrane region" description="Helical" evidence="6">
    <location>
        <begin position="241"/>
        <end position="259"/>
    </location>
</feature>
<reference evidence="7" key="1">
    <citation type="journal article" date="2015" name="Nature">
        <title>Complex archaea that bridge the gap between prokaryotes and eukaryotes.</title>
        <authorList>
            <person name="Spang A."/>
            <person name="Saw J.H."/>
            <person name="Jorgensen S.L."/>
            <person name="Zaremba-Niedzwiedzka K."/>
            <person name="Martijn J."/>
            <person name="Lind A.E."/>
            <person name="van Eijk R."/>
            <person name="Schleper C."/>
            <person name="Guy L."/>
            <person name="Ettema T.J."/>
        </authorList>
    </citation>
    <scope>NUCLEOTIDE SEQUENCE</scope>
</reference>
<feature type="transmembrane region" description="Helical" evidence="6">
    <location>
        <begin position="144"/>
        <end position="164"/>
    </location>
</feature>
<dbReference type="CDD" id="cd06580">
    <property type="entry name" value="TM_PBP1_transp_TpRbsC_like"/>
    <property type="match status" value="1"/>
</dbReference>
<evidence type="ECO:0000256" key="5">
    <source>
        <dbReference type="ARBA" id="ARBA00023136"/>
    </source>
</evidence>
<feature type="transmembrane region" description="Helical" evidence="6">
    <location>
        <begin position="33"/>
        <end position="55"/>
    </location>
</feature>
<evidence type="ECO:0000256" key="4">
    <source>
        <dbReference type="ARBA" id="ARBA00022989"/>
    </source>
</evidence>
<feature type="transmembrane region" description="Helical" evidence="6">
    <location>
        <begin position="6"/>
        <end position="26"/>
    </location>
</feature>
<evidence type="ECO:0008006" key="8">
    <source>
        <dbReference type="Google" id="ProtNLM"/>
    </source>
</evidence>